<dbReference type="Proteomes" id="UP000198649">
    <property type="component" value="Unassembled WGS sequence"/>
</dbReference>
<evidence type="ECO:0000313" key="2">
    <source>
        <dbReference type="Proteomes" id="UP000198649"/>
    </source>
</evidence>
<reference evidence="1 2" key="1">
    <citation type="submission" date="2016-10" db="EMBL/GenBank/DDBJ databases">
        <authorList>
            <person name="de Groot N.N."/>
        </authorList>
    </citation>
    <scope>NUCLEOTIDE SEQUENCE [LARGE SCALE GENOMIC DNA]</scope>
    <source>
        <strain evidence="1 2">CGMCC 1.11156</strain>
    </source>
</reference>
<dbReference type="Pfam" id="PF08843">
    <property type="entry name" value="AbiEii"/>
    <property type="match status" value="1"/>
</dbReference>
<evidence type="ECO:0000313" key="1">
    <source>
        <dbReference type="EMBL" id="SFI35740.1"/>
    </source>
</evidence>
<sequence>MLGPTLAPLELAGRKLLALFGRAEARDFADVYVLAQRFGKDDLLEQAQVLDAGFDPQVLAQMMGTLKRFAADEIPLAASDLPLAETFFKGRADELR</sequence>
<dbReference type="STRING" id="1005945.SAMN05216561_107207"/>
<accession>A0A1I3HJQ9</accession>
<gene>
    <name evidence="1" type="ORF">SAMN05216561_107207</name>
</gene>
<dbReference type="EMBL" id="FOQG01000007">
    <property type="protein sequence ID" value="SFI35740.1"/>
    <property type="molecule type" value="Genomic_DNA"/>
</dbReference>
<proteinExistence type="predicted"/>
<dbReference type="InterPro" id="IPR014942">
    <property type="entry name" value="AbiEii"/>
</dbReference>
<dbReference type="GO" id="GO:0016740">
    <property type="term" value="F:transferase activity"/>
    <property type="evidence" value="ECO:0007669"/>
    <property type="project" value="UniProtKB-KW"/>
</dbReference>
<protein>
    <submittedName>
        <fullName evidence="1">Nucleotidyl transferase AbiEii toxin, Type IV TA system</fullName>
    </submittedName>
</protein>
<keyword evidence="1" id="KW-0808">Transferase</keyword>
<organism evidence="1 2">
    <name type="scientific">Nocardioides psychrotolerans</name>
    <dbReference type="NCBI Taxonomy" id="1005945"/>
    <lineage>
        <taxon>Bacteria</taxon>
        <taxon>Bacillati</taxon>
        <taxon>Actinomycetota</taxon>
        <taxon>Actinomycetes</taxon>
        <taxon>Propionibacteriales</taxon>
        <taxon>Nocardioidaceae</taxon>
        <taxon>Nocardioides</taxon>
    </lineage>
</organism>
<keyword evidence="2" id="KW-1185">Reference proteome</keyword>
<dbReference type="AlphaFoldDB" id="A0A1I3HJQ9"/>
<name>A0A1I3HJQ9_9ACTN</name>